<dbReference type="SUPFAM" id="SSF52743">
    <property type="entry name" value="Subtilisin-like"/>
    <property type="match status" value="1"/>
</dbReference>
<reference evidence="16 17" key="1">
    <citation type="submission" date="2019-01" db="EMBL/GenBank/DDBJ databases">
        <title>Genome Assembly of Collichthys lucidus.</title>
        <authorList>
            <person name="Cai M."/>
            <person name="Xiao S."/>
        </authorList>
    </citation>
    <scope>NUCLEOTIDE SEQUENCE [LARGE SCALE GENOMIC DNA]</scope>
    <source>
        <strain evidence="16">JT15FE1705JMU</strain>
        <tissue evidence="16">Muscle</tissue>
    </source>
</reference>
<dbReference type="PROSITE" id="PS00138">
    <property type="entry name" value="SUBTILASE_SER"/>
    <property type="match status" value="1"/>
</dbReference>
<evidence type="ECO:0000256" key="14">
    <source>
        <dbReference type="SAM" id="SignalP"/>
    </source>
</evidence>
<comment type="subcellular location">
    <subcellularLocation>
        <location evidence="1">Membrane</location>
    </subcellularLocation>
</comment>
<evidence type="ECO:0000313" key="16">
    <source>
        <dbReference type="EMBL" id="TKS70096.1"/>
    </source>
</evidence>
<evidence type="ECO:0000256" key="2">
    <source>
        <dbReference type="ARBA" id="ARBA00022670"/>
    </source>
</evidence>
<dbReference type="InterPro" id="IPR032815">
    <property type="entry name" value="S8_pro-domain"/>
</dbReference>
<evidence type="ECO:0000313" key="17">
    <source>
        <dbReference type="Proteomes" id="UP000298787"/>
    </source>
</evidence>
<dbReference type="InterPro" id="IPR023828">
    <property type="entry name" value="Peptidase_S8_Ser-AS"/>
</dbReference>
<comment type="similarity">
    <text evidence="11 12">Belongs to the peptidase S8 family.</text>
</comment>
<dbReference type="PANTHER" id="PTHR42884">
    <property type="entry name" value="PROPROTEIN CONVERTASE SUBTILISIN/KEXIN-RELATED"/>
    <property type="match status" value="1"/>
</dbReference>
<dbReference type="InterPro" id="IPR002884">
    <property type="entry name" value="P_dom"/>
</dbReference>
<evidence type="ECO:0000259" key="15">
    <source>
        <dbReference type="PROSITE" id="PS51829"/>
    </source>
</evidence>
<organism evidence="16 17">
    <name type="scientific">Collichthys lucidus</name>
    <name type="common">Big head croaker</name>
    <name type="synonym">Sciaena lucida</name>
    <dbReference type="NCBI Taxonomy" id="240159"/>
    <lineage>
        <taxon>Eukaryota</taxon>
        <taxon>Metazoa</taxon>
        <taxon>Chordata</taxon>
        <taxon>Craniata</taxon>
        <taxon>Vertebrata</taxon>
        <taxon>Euteleostomi</taxon>
        <taxon>Actinopterygii</taxon>
        <taxon>Neopterygii</taxon>
        <taxon>Teleostei</taxon>
        <taxon>Neoteleostei</taxon>
        <taxon>Acanthomorphata</taxon>
        <taxon>Eupercaria</taxon>
        <taxon>Sciaenidae</taxon>
        <taxon>Collichthys</taxon>
    </lineage>
</organism>
<evidence type="ECO:0000256" key="9">
    <source>
        <dbReference type="ARBA" id="ARBA00023180"/>
    </source>
</evidence>
<dbReference type="PANTHER" id="PTHR42884:SF32">
    <property type="entry name" value="FURIN (PAIRED BASIC AMINO ACID CLEAVING ENZYME) A"/>
    <property type="match status" value="1"/>
</dbReference>
<evidence type="ECO:0000256" key="11">
    <source>
        <dbReference type="PROSITE-ProRule" id="PRU01240"/>
    </source>
</evidence>
<dbReference type="InterPro" id="IPR015500">
    <property type="entry name" value="Peptidase_S8_subtilisin-rel"/>
</dbReference>
<feature type="chain" id="PRO_5020539365" evidence="14">
    <location>
        <begin position="38"/>
        <end position="680"/>
    </location>
</feature>
<evidence type="ECO:0000256" key="13">
    <source>
        <dbReference type="SAM" id="Phobius"/>
    </source>
</evidence>
<dbReference type="Pfam" id="PF00082">
    <property type="entry name" value="Peptidase_S8"/>
    <property type="match status" value="1"/>
</dbReference>
<dbReference type="EMBL" id="CM014081">
    <property type="protein sequence ID" value="TKS70096.1"/>
    <property type="molecule type" value="Genomic_DNA"/>
</dbReference>
<dbReference type="InterPro" id="IPR022398">
    <property type="entry name" value="Peptidase_S8_His-AS"/>
</dbReference>
<dbReference type="InterPro" id="IPR000209">
    <property type="entry name" value="Peptidase_S8/S53_dom"/>
</dbReference>
<dbReference type="STRING" id="240159.A0A4U5U725"/>
<dbReference type="PROSITE" id="PS51829">
    <property type="entry name" value="P_HOMO_B"/>
    <property type="match status" value="1"/>
</dbReference>
<dbReference type="PRINTS" id="PR00723">
    <property type="entry name" value="SUBTILISIN"/>
</dbReference>
<dbReference type="CDD" id="cd04059">
    <property type="entry name" value="Peptidases_S8_Protein_convertases_Kexins_Furin-like"/>
    <property type="match status" value="1"/>
</dbReference>
<evidence type="ECO:0000256" key="12">
    <source>
        <dbReference type="RuleBase" id="RU003355"/>
    </source>
</evidence>
<evidence type="ECO:0000256" key="6">
    <source>
        <dbReference type="ARBA" id="ARBA00022825"/>
    </source>
</evidence>
<keyword evidence="17" id="KW-1185">Reference proteome</keyword>
<keyword evidence="13" id="KW-1133">Transmembrane helix</keyword>
<feature type="active site" description="Charge relay system" evidence="10 11">
    <location>
        <position position="205"/>
    </location>
</feature>
<dbReference type="Pfam" id="PF16470">
    <property type="entry name" value="S8_pro-domain"/>
    <property type="match status" value="1"/>
</dbReference>
<dbReference type="SUPFAM" id="SSF57184">
    <property type="entry name" value="Growth factor receptor domain"/>
    <property type="match status" value="1"/>
</dbReference>
<keyword evidence="3" id="KW-0165">Cleavage on pair of basic residues</keyword>
<dbReference type="AlphaFoldDB" id="A0A4U5U725"/>
<keyword evidence="6 11" id="KW-0720">Serine protease</keyword>
<feature type="active site" description="Charge relay system" evidence="10 11">
    <location>
        <position position="164"/>
    </location>
</feature>
<dbReference type="GO" id="GO:0016486">
    <property type="term" value="P:peptide hormone processing"/>
    <property type="evidence" value="ECO:0007669"/>
    <property type="project" value="TreeGrafter"/>
</dbReference>
<evidence type="ECO:0000256" key="5">
    <source>
        <dbReference type="ARBA" id="ARBA00022801"/>
    </source>
</evidence>
<feature type="active site" description="Charge relay system" evidence="10 11">
    <location>
        <position position="379"/>
    </location>
</feature>
<evidence type="ECO:0000256" key="3">
    <source>
        <dbReference type="ARBA" id="ARBA00022685"/>
    </source>
</evidence>
<feature type="signal peptide" evidence="14">
    <location>
        <begin position="1"/>
        <end position="37"/>
    </location>
</feature>
<dbReference type="FunFam" id="3.40.50.200:FF:000001">
    <property type="entry name" value="Furin 2, isoform B"/>
    <property type="match status" value="1"/>
</dbReference>
<gene>
    <name evidence="16" type="ORF">D9C73_004163</name>
</gene>
<feature type="domain" description="P/Homo B" evidence="15">
    <location>
        <begin position="321"/>
        <end position="453"/>
    </location>
</feature>
<dbReference type="Gene3D" id="2.10.220.10">
    <property type="entry name" value="Hormone Receptor, Insulin-like Growth Factor Receptor 1, Chain A, domain 2"/>
    <property type="match status" value="1"/>
</dbReference>
<evidence type="ECO:0000256" key="8">
    <source>
        <dbReference type="ARBA" id="ARBA00023145"/>
    </source>
</evidence>
<evidence type="ECO:0000256" key="10">
    <source>
        <dbReference type="PIRSR" id="PIRSR615500-1"/>
    </source>
</evidence>
<keyword evidence="4 14" id="KW-0732">Signal</keyword>
<dbReference type="Proteomes" id="UP000298787">
    <property type="component" value="Chromosome 4"/>
</dbReference>
<keyword evidence="9" id="KW-0325">Glycoprotein</keyword>
<keyword evidence="2 11" id="KW-0645">Protease</keyword>
<dbReference type="CDD" id="cd00064">
    <property type="entry name" value="FU"/>
    <property type="match status" value="2"/>
</dbReference>
<dbReference type="GO" id="GO:0000139">
    <property type="term" value="C:Golgi membrane"/>
    <property type="evidence" value="ECO:0007669"/>
    <property type="project" value="TreeGrafter"/>
</dbReference>
<keyword evidence="7 13" id="KW-0472">Membrane</keyword>
<dbReference type="Gene3D" id="3.30.70.850">
    <property type="entry name" value="Peptidase S8, pro-domain"/>
    <property type="match status" value="1"/>
</dbReference>
<dbReference type="Gene3D" id="3.40.50.200">
    <property type="entry name" value="Peptidase S8/S53 domain"/>
    <property type="match status" value="1"/>
</dbReference>
<dbReference type="GO" id="GO:0004252">
    <property type="term" value="F:serine-type endopeptidase activity"/>
    <property type="evidence" value="ECO:0007669"/>
    <property type="project" value="UniProtKB-UniRule"/>
</dbReference>
<dbReference type="FunFam" id="3.30.70.850:FF:000001">
    <property type="entry name" value="Proprotein convertase subtilisin/kexin type 5"/>
    <property type="match status" value="1"/>
</dbReference>
<keyword evidence="13" id="KW-0812">Transmembrane</keyword>
<dbReference type="PROSITE" id="PS51892">
    <property type="entry name" value="SUBTILASE"/>
    <property type="match status" value="1"/>
</dbReference>
<dbReference type="InterPro" id="IPR006212">
    <property type="entry name" value="Furin_repeat"/>
</dbReference>
<dbReference type="InterPro" id="IPR038466">
    <property type="entry name" value="S8_pro-domain_sf"/>
</dbReference>
<evidence type="ECO:0000256" key="4">
    <source>
        <dbReference type="ARBA" id="ARBA00022729"/>
    </source>
</evidence>
<name>A0A4U5U725_COLLU</name>
<dbReference type="InterPro" id="IPR036852">
    <property type="entry name" value="Peptidase_S8/S53_dom_sf"/>
</dbReference>
<evidence type="ECO:0000256" key="1">
    <source>
        <dbReference type="ARBA" id="ARBA00004370"/>
    </source>
</evidence>
<dbReference type="InterPro" id="IPR023827">
    <property type="entry name" value="Peptidase_S8_Asp-AS"/>
</dbReference>
<dbReference type="SUPFAM" id="SSF54897">
    <property type="entry name" value="Protease propeptides/inhibitors"/>
    <property type="match status" value="1"/>
</dbReference>
<dbReference type="PROSITE" id="PS00137">
    <property type="entry name" value="SUBTILASE_HIS"/>
    <property type="match status" value="1"/>
</dbReference>
<protein>
    <submittedName>
        <fullName evidence="16">Furin-1</fullName>
    </submittedName>
</protein>
<feature type="transmembrane region" description="Helical" evidence="13">
    <location>
        <begin position="587"/>
        <end position="610"/>
    </location>
</feature>
<dbReference type="GO" id="GO:0005802">
    <property type="term" value="C:trans-Golgi network"/>
    <property type="evidence" value="ECO:0007669"/>
    <property type="project" value="TreeGrafter"/>
</dbReference>
<keyword evidence="8" id="KW-0865">Zymogen</keyword>
<accession>A0A4U5U725</accession>
<dbReference type="InterPro" id="IPR009030">
    <property type="entry name" value="Growth_fac_rcpt_cys_sf"/>
</dbReference>
<dbReference type="PROSITE" id="PS00136">
    <property type="entry name" value="SUBTILASE_ASP"/>
    <property type="match status" value="1"/>
</dbReference>
<dbReference type="SMART" id="SM00261">
    <property type="entry name" value="FU"/>
    <property type="match status" value="2"/>
</dbReference>
<keyword evidence="5 11" id="KW-0378">Hydrolase</keyword>
<dbReference type="InterPro" id="IPR034182">
    <property type="entry name" value="Kexin/furin"/>
</dbReference>
<evidence type="ECO:0000256" key="7">
    <source>
        <dbReference type="ARBA" id="ARBA00023136"/>
    </source>
</evidence>
<proteinExistence type="inferred from homology"/>
<sequence length="680" mass="73328">MASGPPSSSVGRRLRLLELLLCPLLVLLVSGLEPVLGQKVYTNTWAVHIPGGQEEADRIASKHGFINQGHVFGDYYHFRHRTVVKRSLSDHRGTQVRLLKDPKVTWAEQQVSKRRKKRDVYVEPFDPKFRDQWYLYNSNHRDLNAKAAWQLGYTGKGVVVSILDDGIEKNHPDLMQNYDPDASYDVNDGDPDPQPRYTQLNDNRHGTRCAGEVAAVANNGICGVGVAYNAKIGGVRMLDGEVTDMVEAQSLSLNPQHIDVYSASWGPEDDGKTVDGPAKLAKEAFLRGVTEGRGGLGSIFVWASGNGGREKDSCNCDGYTNSIYTLSISSSTQNGNVPWYSEACSSTLATTYSSGNLNEKQIVTTDLKSKCTDSHTGTSASAPLAAGIIALALEAKPHDYSSEGFNDWAFMTTHSWDENPNGAWTLEIENVAGASDYGTLTQFVLVLYGTGSTSSSSSDKSQPGNGNCKTLDLRQICIECDSGYYLFQEGCVKECPGGFSVGSQPLNYTVGNSIPPASVPACLPCPSPCLTCSSLSPRACLSCPPHSSLDVISGTCLHLNQFMRESPGSFMVGQGNKGPDLQQSSRLPITIAVLSCIAIIATFAGIFLMLQLRSGALIKLPSLEAGGSLAGSFSLGGNRVVSYRGIPTVWGDEEVNTDSENEEFDVHNERTAFIKTQSAL</sequence>